<keyword evidence="1" id="KW-0812">Transmembrane</keyword>
<evidence type="ECO:0000256" key="1">
    <source>
        <dbReference type="SAM" id="Phobius"/>
    </source>
</evidence>
<organism evidence="2 3">
    <name type="scientific">Serratia marcescens</name>
    <dbReference type="NCBI Taxonomy" id="615"/>
    <lineage>
        <taxon>Bacteria</taxon>
        <taxon>Pseudomonadati</taxon>
        <taxon>Pseudomonadota</taxon>
        <taxon>Gammaproteobacteria</taxon>
        <taxon>Enterobacterales</taxon>
        <taxon>Yersiniaceae</taxon>
        <taxon>Serratia</taxon>
    </lineage>
</organism>
<proteinExistence type="predicted"/>
<evidence type="ECO:0000313" key="2">
    <source>
        <dbReference type="EMBL" id="SUI39440.1"/>
    </source>
</evidence>
<name>A0A379Y1C4_SERMA</name>
<accession>A0A379Y1C4</accession>
<reference evidence="2 3" key="1">
    <citation type="submission" date="2018-06" db="EMBL/GenBank/DDBJ databases">
        <authorList>
            <consortium name="Pathogen Informatics"/>
            <person name="Doyle S."/>
        </authorList>
    </citation>
    <scope>NUCLEOTIDE SEQUENCE [LARGE SCALE GENOMIC DNA]</scope>
    <source>
        <strain evidence="2 3">NCTC10211</strain>
    </source>
</reference>
<feature type="transmembrane region" description="Helical" evidence="1">
    <location>
        <begin position="6"/>
        <end position="28"/>
    </location>
</feature>
<sequence>MVNVAFWSNVALILALLLLVMVGIWNACRAARKNRVIMKHGKETRALIVNATPHKRQVVVGKVSVKLQLTYTVDRVGYYVLKDVIVSPYYVNAFKAGEEVTYSL</sequence>
<keyword evidence="1" id="KW-1133">Transmembrane helix</keyword>
<gene>
    <name evidence="2" type="ORF">NCTC10211_00366</name>
</gene>
<dbReference type="Proteomes" id="UP000254765">
    <property type="component" value="Unassembled WGS sequence"/>
</dbReference>
<keyword evidence="1" id="KW-0472">Membrane</keyword>
<evidence type="ECO:0000313" key="3">
    <source>
        <dbReference type="Proteomes" id="UP000254765"/>
    </source>
</evidence>
<dbReference type="EMBL" id="UGYK01000002">
    <property type="protein sequence ID" value="SUI39440.1"/>
    <property type="molecule type" value="Genomic_DNA"/>
</dbReference>
<dbReference type="AlphaFoldDB" id="A0A379Y1C4"/>
<protein>
    <submittedName>
        <fullName evidence="2">Uncharacterized protein</fullName>
    </submittedName>
</protein>